<gene>
    <name evidence="3" type="ORF">MI149_23225</name>
</gene>
<feature type="transmembrane region" description="Helical" evidence="1">
    <location>
        <begin position="382"/>
        <end position="403"/>
    </location>
</feature>
<feature type="transmembrane region" description="Helical" evidence="1">
    <location>
        <begin position="133"/>
        <end position="161"/>
    </location>
</feature>
<feature type="transmembrane region" description="Helical" evidence="1">
    <location>
        <begin position="60"/>
        <end position="80"/>
    </location>
</feature>
<reference evidence="3" key="1">
    <citation type="submission" date="2022-08" db="EMBL/GenBank/DDBJ databases">
        <title>Whole genome sequencing of non-tuberculosis mycobacteria type-strains.</title>
        <authorList>
            <person name="Igarashi Y."/>
            <person name="Osugi A."/>
            <person name="Mitarai S."/>
        </authorList>
    </citation>
    <scope>NUCLEOTIDE SEQUENCE</scope>
    <source>
        <strain evidence="3">JCM 16369</strain>
    </source>
</reference>
<keyword evidence="3" id="KW-0012">Acyltransferase</keyword>
<dbReference type="GO" id="GO:0016746">
    <property type="term" value="F:acyltransferase activity"/>
    <property type="evidence" value="ECO:0007669"/>
    <property type="project" value="UniProtKB-KW"/>
</dbReference>
<feature type="transmembrane region" description="Helical" evidence="1">
    <location>
        <begin position="261"/>
        <end position="281"/>
    </location>
</feature>
<protein>
    <submittedName>
        <fullName evidence="3">Acyltransferase</fullName>
    </submittedName>
</protein>
<name>A0ABY3TME5_9MYCO</name>
<feature type="transmembrane region" description="Helical" evidence="1">
    <location>
        <begin position="302"/>
        <end position="322"/>
    </location>
</feature>
<feature type="transmembrane region" description="Helical" evidence="1">
    <location>
        <begin position="194"/>
        <end position="211"/>
    </location>
</feature>
<dbReference type="EMBL" id="CP092362">
    <property type="protein sequence ID" value="ULN40539.1"/>
    <property type="molecule type" value="Genomic_DNA"/>
</dbReference>
<evidence type="ECO:0000313" key="4">
    <source>
        <dbReference type="Proteomes" id="UP001055337"/>
    </source>
</evidence>
<keyword evidence="1" id="KW-0812">Transmembrane</keyword>
<evidence type="ECO:0000256" key="1">
    <source>
        <dbReference type="SAM" id="Phobius"/>
    </source>
</evidence>
<keyword evidence="1" id="KW-1133">Transmembrane helix</keyword>
<evidence type="ECO:0000313" key="3">
    <source>
        <dbReference type="EMBL" id="ULN40539.1"/>
    </source>
</evidence>
<keyword evidence="3" id="KW-0808">Transferase</keyword>
<dbReference type="RefSeq" id="WP_240177321.1">
    <property type="nucleotide sequence ID" value="NZ_CP092362.2"/>
</dbReference>
<dbReference type="InterPro" id="IPR002656">
    <property type="entry name" value="Acyl_transf_3_dom"/>
</dbReference>
<keyword evidence="1" id="KW-0472">Membrane</keyword>
<evidence type="ECO:0000259" key="2">
    <source>
        <dbReference type="Pfam" id="PF01757"/>
    </source>
</evidence>
<organism evidence="3 4">
    <name type="scientific">Mycolicibacterium crocinum</name>
    <dbReference type="NCBI Taxonomy" id="388459"/>
    <lineage>
        <taxon>Bacteria</taxon>
        <taxon>Bacillati</taxon>
        <taxon>Actinomycetota</taxon>
        <taxon>Actinomycetes</taxon>
        <taxon>Mycobacteriales</taxon>
        <taxon>Mycobacteriaceae</taxon>
        <taxon>Mycolicibacterium</taxon>
    </lineage>
</organism>
<feature type="transmembrane region" description="Helical" evidence="1">
    <location>
        <begin position="220"/>
        <end position="241"/>
    </location>
</feature>
<dbReference type="Proteomes" id="UP001055337">
    <property type="component" value="Chromosome"/>
</dbReference>
<feature type="transmembrane region" description="Helical" evidence="1">
    <location>
        <begin position="100"/>
        <end position="121"/>
    </location>
</feature>
<feature type="domain" description="Acyltransferase 3" evidence="2">
    <location>
        <begin position="15"/>
        <end position="355"/>
    </location>
</feature>
<feature type="transmembrane region" description="Helical" evidence="1">
    <location>
        <begin position="342"/>
        <end position="361"/>
    </location>
</feature>
<feature type="transmembrane region" description="Helical" evidence="1">
    <location>
        <begin position="20"/>
        <end position="40"/>
    </location>
</feature>
<sequence>MDNVTDTATTTAARNHAMDLYRAGALAFVVIGHWILASLTYSDGAFWRDNPLVDMPWTQWLTWIFQVVPVFFVVAGYASAGSWSHRDAGESRQAWLRRRLVRPIGPTAVYIVFALLVVAVLSRVGVAGSELDFGAWAVAMHLWFLGIYVLVVALTPLAVAAHRRWGKWVPFAMTVAVAVLDVATLGAHLPYVGWLNYLLVWAVFYQLGIAWQDGTLCRRAAIALAVLSAIVVVALVTVGPYPVSMIGVAGATVNNTGPPNLALLGLGGAQAGVALALAPTVNRLVKSARTQRVLAIANDNVMALYLWHMVPVVIVALAGYPTGLLPQPTLGSAAWWWFRLEWVAILAVVAAVELVLLWWGRRLFSAPLPTVGVAIPPWLGEVLLFAGTVTIAATITVFATLGFAPAGRFPIAAGVGFAVGVALVALAPVSMRRNRV</sequence>
<accession>A0ABY3TME5</accession>
<feature type="transmembrane region" description="Helical" evidence="1">
    <location>
        <begin position="168"/>
        <end position="188"/>
    </location>
</feature>
<keyword evidence="4" id="KW-1185">Reference proteome</keyword>
<feature type="transmembrane region" description="Helical" evidence="1">
    <location>
        <begin position="409"/>
        <end position="429"/>
    </location>
</feature>
<proteinExistence type="predicted"/>
<dbReference type="Pfam" id="PF01757">
    <property type="entry name" value="Acyl_transf_3"/>
    <property type="match status" value="1"/>
</dbReference>